<feature type="compositionally biased region" description="Basic and acidic residues" evidence="2">
    <location>
        <begin position="15"/>
        <end position="28"/>
    </location>
</feature>
<accession>A0A8R1HUV8</accession>
<evidence type="ECO:0000256" key="1">
    <source>
        <dbReference type="SAM" id="Coils"/>
    </source>
</evidence>
<evidence type="ECO:0000313" key="3">
    <source>
        <dbReference type="EnsemblMetazoa" id="CJA08110.1"/>
    </source>
</evidence>
<evidence type="ECO:0000256" key="2">
    <source>
        <dbReference type="SAM" id="MobiDB-lite"/>
    </source>
</evidence>
<evidence type="ECO:0000313" key="4">
    <source>
        <dbReference type="Proteomes" id="UP000005237"/>
    </source>
</evidence>
<feature type="coiled-coil region" evidence="1">
    <location>
        <begin position="77"/>
        <end position="104"/>
    </location>
</feature>
<proteinExistence type="predicted"/>
<reference evidence="4" key="1">
    <citation type="submission" date="2010-08" db="EMBL/GenBank/DDBJ databases">
        <authorList>
            <consortium name="Caenorhabditis japonica Sequencing Consortium"/>
            <person name="Wilson R.K."/>
        </authorList>
    </citation>
    <scope>NUCLEOTIDE SEQUENCE [LARGE SCALE GENOMIC DNA]</scope>
    <source>
        <strain evidence="4">DF5081</strain>
    </source>
</reference>
<protein>
    <submittedName>
        <fullName evidence="3">Uncharacterized protein</fullName>
    </submittedName>
</protein>
<dbReference type="EnsemblMetazoa" id="CJA08110.1">
    <property type="protein sequence ID" value="CJA08110.1"/>
    <property type="gene ID" value="WBGene00127314"/>
</dbReference>
<name>A0A8R1HUV8_CAEJA</name>
<organism evidence="3 4">
    <name type="scientific">Caenorhabditis japonica</name>
    <dbReference type="NCBI Taxonomy" id="281687"/>
    <lineage>
        <taxon>Eukaryota</taxon>
        <taxon>Metazoa</taxon>
        <taxon>Ecdysozoa</taxon>
        <taxon>Nematoda</taxon>
        <taxon>Chromadorea</taxon>
        <taxon>Rhabditida</taxon>
        <taxon>Rhabditina</taxon>
        <taxon>Rhabditomorpha</taxon>
        <taxon>Rhabditoidea</taxon>
        <taxon>Rhabditidae</taxon>
        <taxon>Peloderinae</taxon>
        <taxon>Caenorhabditis</taxon>
    </lineage>
</organism>
<dbReference type="Proteomes" id="UP000005237">
    <property type="component" value="Unassembled WGS sequence"/>
</dbReference>
<sequence>MPNISGCVKRLLPKGKNEKEEENKKQEDVTPSSECDKNSPSTSTASYPYCESFDHLVSSENYEYLRQWGDEDLQRLLEDFQRTGQQISQMLKELEDQNLEARRRKWIEDDLGLAIRKNESTYSRIKLAEQRKENEAKKN</sequence>
<reference evidence="3" key="2">
    <citation type="submission" date="2022-06" db="UniProtKB">
        <authorList>
            <consortium name="EnsemblMetazoa"/>
        </authorList>
    </citation>
    <scope>IDENTIFICATION</scope>
    <source>
        <strain evidence="3">DF5081</strain>
    </source>
</reference>
<feature type="region of interest" description="Disordered" evidence="2">
    <location>
        <begin position="1"/>
        <end position="47"/>
    </location>
</feature>
<keyword evidence="1" id="KW-0175">Coiled coil</keyword>
<dbReference type="AlphaFoldDB" id="A0A8R1HUV8"/>
<keyword evidence="4" id="KW-1185">Reference proteome</keyword>
<feature type="compositionally biased region" description="Polar residues" evidence="2">
    <location>
        <begin position="29"/>
        <end position="46"/>
    </location>
</feature>